<organism evidence="12 13">
    <name type="scientific">Sebaldella termitidis (strain ATCC 33386 / NCTC 11300)</name>
    <dbReference type="NCBI Taxonomy" id="526218"/>
    <lineage>
        <taxon>Bacteria</taxon>
        <taxon>Fusobacteriati</taxon>
        <taxon>Fusobacteriota</taxon>
        <taxon>Fusobacteriia</taxon>
        <taxon>Fusobacteriales</taxon>
        <taxon>Leptotrichiaceae</taxon>
        <taxon>Sebaldella</taxon>
    </lineage>
</organism>
<comment type="pathway">
    <text evidence="8">Cofactor biosynthesis; NAD(+) biosynthesis; NAD(+) from deamido-NAD(+) (ammonia route): step 1/1.</text>
</comment>
<dbReference type="EMBL" id="CP001739">
    <property type="protein sequence ID" value="ACZ07132.1"/>
    <property type="molecule type" value="Genomic_DNA"/>
</dbReference>
<accession>D1AKW6</accession>
<dbReference type="GO" id="GO:0009435">
    <property type="term" value="P:NAD+ biosynthetic process"/>
    <property type="evidence" value="ECO:0007669"/>
    <property type="project" value="UniProtKB-UniRule"/>
</dbReference>
<dbReference type="Proteomes" id="UP000000845">
    <property type="component" value="Chromosome"/>
</dbReference>
<dbReference type="RefSeq" id="WP_012859731.1">
    <property type="nucleotide sequence ID" value="NC_013517.1"/>
</dbReference>
<dbReference type="FunFam" id="3.40.50.620:FF:000106">
    <property type="entry name" value="Glutamine-dependent NAD(+) synthetase"/>
    <property type="match status" value="1"/>
</dbReference>
<dbReference type="AlphaFoldDB" id="D1AKW6"/>
<evidence type="ECO:0000256" key="8">
    <source>
        <dbReference type="HAMAP-Rule" id="MF_00193"/>
    </source>
</evidence>
<dbReference type="NCBIfam" id="TIGR00552">
    <property type="entry name" value="nadE"/>
    <property type="match status" value="1"/>
</dbReference>
<evidence type="ECO:0000256" key="7">
    <source>
        <dbReference type="ARBA" id="ARBA00023027"/>
    </source>
</evidence>
<gene>
    <name evidence="8" type="primary">nadE</name>
    <name evidence="12" type="ordered locus">Sterm_0247</name>
</gene>
<dbReference type="GO" id="GO:0005524">
    <property type="term" value="F:ATP binding"/>
    <property type="evidence" value="ECO:0007669"/>
    <property type="project" value="UniProtKB-UniRule"/>
</dbReference>
<dbReference type="PANTHER" id="PTHR23090:SF9">
    <property type="entry name" value="GLUTAMINE-DEPENDENT NAD(+) SYNTHETASE"/>
    <property type="match status" value="1"/>
</dbReference>
<proteinExistence type="inferred from homology"/>
<keyword evidence="7 8" id="KW-0520">NAD</keyword>
<evidence type="ECO:0000313" key="13">
    <source>
        <dbReference type="Proteomes" id="UP000000845"/>
    </source>
</evidence>
<dbReference type="SUPFAM" id="SSF52402">
    <property type="entry name" value="Adenine nucleotide alpha hydrolases-like"/>
    <property type="match status" value="1"/>
</dbReference>
<evidence type="ECO:0000256" key="6">
    <source>
        <dbReference type="ARBA" id="ARBA00022842"/>
    </source>
</evidence>
<dbReference type="GO" id="GO:0005737">
    <property type="term" value="C:cytoplasm"/>
    <property type="evidence" value="ECO:0007669"/>
    <property type="project" value="InterPro"/>
</dbReference>
<keyword evidence="5 8" id="KW-0067">ATP-binding</keyword>
<dbReference type="InterPro" id="IPR022310">
    <property type="entry name" value="NAD/GMP_synthase"/>
</dbReference>
<dbReference type="UniPathway" id="UPA00253">
    <property type="reaction ID" value="UER00333"/>
</dbReference>
<dbReference type="HAMAP" id="MF_00193">
    <property type="entry name" value="NadE_ammonia_dep"/>
    <property type="match status" value="1"/>
</dbReference>
<dbReference type="InterPro" id="IPR022926">
    <property type="entry name" value="NH(3)-dep_NAD(+)_synth"/>
</dbReference>
<dbReference type="GO" id="GO:0008795">
    <property type="term" value="F:NAD+ synthase activity"/>
    <property type="evidence" value="ECO:0007669"/>
    <property type="project" value="UniProtKB-UniRule"/>
</dbReference>
<evidence type="ECO:0000256" key="10">
    <source>
        <dbReference type="RuleBase" id="RU003812"/>
    </source>
</evidence>
<evidence type="ECO:0000256" key="9">
    <source>
        <dbReference type="RuleBase" id="RU003811"/>
    </source>
</evidence>
<evidence type="ECO:0000259" key="11">
    <source>
        <dbReference type="Pfam" id="PF02540"/>
    </source>
</evidence>
<dbReference type="EC" id="6.3.1.5" evidence="8 10"/>
<feature type="binding site" evidence="8">
    <location>
        <begin position="34"/>
        <end position="41"/>
    </location>
    <ligand>
        <name>ATP</name>
        <dbReference type="ChEBI" id="CHEBI:30616"/>
    </ligand>
</feature>
<keyword evidence="2 8" id="KW-0436">Ligase</keyword>
<feature type="binding site" evidence="8">
    <location>
        <position position="165"/>
    </location>
    <ligand>
        <name>ATP</name>
        <dbReference type="ChEBI" id="CHEBI:30616"/>
    </ligand>
</feature>
<protein>
    <recommendedName>
        <fullName evidence="8 10">NH(3)-dependent NAD(+) synthetase</fullName>
        <ecNumber evidence="8 10">6.3.1.5</ecNumber>
    </recommendedName>
</protein>
<keyword evidence="3 8" id="KW-0479">Metal-binding</keyword>
<keyword evidence="6 8" id="KW-0460">Magnesium</keyword>
<comment type="catalytic activity">
    <reaction evidence="8 10">
        <text>deamido-NAD(+) + NH4(+) + ATP = AMP + diphosphate + NAD(+) + H(+)</text>
        <dbReference type="Rhea" id="RHEA:21188"/>
        <dbReference type="ChEBI" id="CHEBI:15378"/>
        <dbReference type="ChEBI" id="CHEBI:28938"/>
        <dbReference type="ChEBI" id="CHEBI:30616"/>
        <dbReference type="ChEBI" id="CHEBI:33019"/>
        <dbReference type="ChEBI" id="CHEBI:57540"/>
        <dbReference type="ChEBI" id="CHEBI:58437"/>
        <dbReference type="ChEBI" id="CHEBI:456215"/>
        <dbReference type="EC" id="6.3.1.5"/>
    </reaction>
</comment>
<dbReference type="Pfam" id="PF02540">
    <property type="entry name" value="NAD_synthase"/>
    <property type="match status" value="1"/>
</dbReference>
<dbReference type="GO" id="GO:0004359">
    <property type="term" value="F:glutaminase activity"/>
    <property type="evidence" value="ECO:0007669"/>
    <property type="project" value="InterPro"/>
</dbReference>
<feature type="domain" description="NAD/GMP synthase" evidence="11">
    <location>
        <begin position="13"/>
        <end position="251"/>
    </location>
</feature>
<feature type="binding site" evidence="8">
    <location>
        <position position="141"/>
    </location>
    <ligand>
        <name>Mg(2+)</name>
        <dbReference type="ChEBI" id="CHEBI:18420"/>
    </ligand>
</feature>
<dbReference type="GO" id="GO:0003952">
    <property type="term" value="F:NAD+ synthase (glutamine-hydrolyzing) activity"/>
    <property type="evidence" value="ECO:0007669"/>
    <property type="project" value="InterPro"/>
</dbReference>
<comment type="similarity">
    <text evidence="1 8 9">Belongs to the NAD synthetase family.</text>
</comment>
<comment type="function">
    <text evidence="8">Catalyzes the ATP-dependent amidation of deamido-NAD to form NAD. Uses ammonia as a nitrogen source.</text>
</comment>
<dbReference type="InterPro" id="IPR014729">
    <property type="entry name" value="Rossmann-like_a/b/a_fold"/>
</dbReference>
<comment type="caution">
    <text evidence="8">Lacks conserved residue(s) required for the propagation of feature annotation.</text>
</comment>
<dbReference type="KEGG" id="str:Sterm_0247"/>
<dbReference type="Gene3D" id="3.40.50.620">
    <property type="entry name" value="HUPs"/>
    <property type="match status" value="1"/>
</dbReference>
<dbReference type="NCBIfam" id="NF010587">
    <property type="entry name" value="PRK13980.1"/>
    <property type="match status" value="1"/>
</dbReference>
<feature type="binding site" evidence="8">
    <location>
        <position position="187"/>
    </location>
    <ligand>
        <name>ATP</name>
        <dbReference type="ChEBI" id="CHEBI:30616"/>
    </ligand>
</feature>
<evidence type="ECO:0000256" key="3">
    <source>
        <dbReference type="ARBA" id="ARBA00022723"/>
    </source>
</evidence>
<dbReference type="PANTHER" id="PTHR23090">
    <property type="entry name" value="NH 3 /GLUTAMINE-DEPENDENT NAD + SYNTHETASE"/>
    <property type="match status" value="1"/>
</dbReference>
<comment type="subunit">
    <text evidence="8">Homodimer.</text>
</comment>
<evidence type="ECO:0000313" key="12">
    <source>
        <dbReference type="EMBL" id="ACZ07132.1"/>
    </source>
</evidence>
<dbReference type="STRING" id="526218.Sterm_0247"/>
<evidence type="ECO:0000256" key="2">
    <source>
        <dbReference type="ARBA" id="ARBA00022598"/>
    </source>
</evidence>
<evidence type="ECO:0000256" key="4">
    <source>
        <dbReference type="ARBA" id="ARBA00022741"/>
    </source>
</evidence>
<dbReference type="GO" id="GO:0046872">
    <property type="term" value="F:metal ion binding"/>
    <property type="evidence" value="ECO:0007669"/>
    <property type="project" value="UniProtKB-KW"/>
</dbReference>
<dbReference type="InterPro" id="IPR003694">
    <property type="entry name" value="NAD_synthase"/>
</dbReference>
<feature type="binding site" evidence="8">
    <location>
        <position position="40"/>
    </location>
    <ligand>
        <name>Mg(2+)</name>
        <dbReference type="ChEBI" id="CHEBI:18420"/>
    </ligand>
</feature>
<feature type="binding site" evidence="8">
    <location>
        <position position="136"/>
    </location>
    <ligand>
        <name>ATP</name>
        <dbReference type="ChEBI" id="CHEBI:30616"/>
    </ligand>
</feature>
<feature type="binding site" description="in other chain" evidence="8">
    <location>
        <position position="116"/>
    </location>
    <ligand>
        <name>deamido-NAD(+)</name>
        <dbReference type="ChEBI" id="CHEBI:58437"/>
        <note>ligand shared between two neighboring subunits</note>
    </ligand>
</feature>
<reference evidence="12 13" key="2">
    <citation type="journal article" date="2010" name="Stand. Genomic Sci.">
        <title>Complete genome sequence of Sebaldella termitidis type strain (NCTC 11300).</title>
        <authorList>
            <person name="Harmon-Smith M."/>
            <person name="Celia L."/>
            <person name="Chertkov O."/>
            <person name="Lapidus A."/>
            <person name="Copeland A."/>
            <person name="Glavina Del Rio T."/>
            <person name="Nolan M."/>
            <person name="Lucas S."/>
            <person name="Tice H."/>
            <person name="Cheng J.F."/>
            <person name="Han C."/>
            <person name="Detter J.C."/>
            <person name="Bruce D."/>
            <person name="Goodwin L."/>
            <person name="Pitluck S."/>
            <person name="Pati A."/>
            <person name="Liolios K."/>
            <person name="Ivanova N."/>
            <person name="Mavromatis K."/>
            <person name="Mikhailova N."/>
            <person name="Chen A."/>
            <person name="Palaniappan K."/>
            <person name="Land M."/>
            <person name="Hauser L."/>
            <person name="Chang Y.J."/>
            <person name="Jeffries C.D."/>
            <person name="Brettin T."/>
            <person name="Goker M."/>
            <person name="Beck B."/>
            <person name="Bristow J."/>
            <person name="Eisen J.A."/>
            <person name="Markowitz V."/>
            <person name="Hugenholtz P."/>
            <person name="Kyrpides N.C."/>
            <person name="Klenk H.P."/>
            <person name="Chen F."/>
        </authorList>
    </citation>
    <scope>NUCLEOTIDE SEQUENCE [LARGE SCALE GENOMIC DNA]</scope>
    <source>
        <strain evidence="13">ATCC 33386 / NCTC 11300</strain>
    </source>
</reference>
<dbReference type="eggNOG" id="COG0171">
    <property type="taxonomic scope" value="Bacteria"/>
</dbReference>
<keyword evidence="4 8" id="KW-0547">Nucleotide-binding</keyword>
<evidence type="ECO:0000256" key="5">
    <source>
        <dbReference type="ARBA" id="ARBA00022840"/>
    </source>
</evidence>
<reference evidence="13" key="1">
    <citation type="submission" date="2009-09" db="EMBL/GenBank/DDBJ databases">
        <title>The complete chromosome of Sebaldella termitidis ATCC 33386.</title>
        <authorList>
            <consortium name="US DOE Joint Genome Institute (JGI-PGF)"/>
            <person name="Lucas S."/>
            <person name="Copeland A."/>
            <person name="Lapidus A."/>
            <person name="Glavina del Rio T."/>
            <person name="Dalin E."/>
            <person name="Tice H."/>
            <person name="Bruce D."/>
            <person name="Goodwin L."/>
            <person name="Pitluck S."/>
            <person name="Kyrpides N."/>
            <person name="Mavromatis K."/>
            <person name="Ivanova N."/>
            <person name="Mikhailova N."/>
            <person name="Sims D."/>
            <person name="Meincke L."/>
            <person name="Brettin T."/>
            <person name="Detter J.C."/>
            <person name="Han C."/>
            <person name="Larimer F."/>
            <person name="Land M."/>
            <person name="Hauser L."/>
            <person name="Markowitz V."/>
            <person name="Cheng J.F."/>
            <person name="Hugenholtz P."/>
            <person name="Woyke T."/>
            <person name="Wu D."/>
            <person name="Eisen J.A."/>
        </authorList>
    </citation>
    <scope>NUCLEOTIDE SEQUENCE [LARGE SCALE GENOMIC DNA]</scope>
    <source>
        <strain evidence="13">ATCC 33386 / NCTC 11300</strain>
    </source>
</reference>
<dbReference type="CDD" id="cd00553">
    <property type="entry name" value="NAD_synthase"/>
    <property type="match status" value="1"/>
</dbReference>
<evidence type="ECO:0000256" key="1">
    <source>
        <dbReference type="ARBA" id="ARBA00005859"/>
    </source>
</evidence>
<dbReference type="HOGENOM" id="CLU_059327_1_2_0"/>
<keyword evidence="13" id="KW-1185">Reference proteome</keyword>
<name>D1AKW6_SEBTE</name>
<sequence>MNKLAIDHEYVSRRIIEFMRREVRNSGFEKVILGLSGGIDSSLVAFLAKEAFGKKNVHGVIMPYRTSSPKSEEDALKVAEAAKISWEKVEITNMVDSYFSFFPDASPLRKGNRMARERMCILYDLSARDRSLVMGTGNKTEMYLGYSTQYGDAACALLPIADLYKTQVWSLSEYLGVPKEVIEKKPSADLWEGQTDEGELGFSYHDADDILFELIDRKKDRNEVITLGFKSEVVDSILEKIKNSEFKRRMPKIAYIHDKAK</sequence>